<comment type="caution">
    <text evidence="13">The sequence shown here is derived from an EMBL/GenBank/DDBJ whole genome shotgun (WGS) entry which is preliminary data.</text>
</comment>
<feature type="binding site" description="type 1 copper site" evidence="10">
    <location>
        <position position="168"/>
    </location>
    <ligand>
        <name>Cu cation</name>
        <dbReference type="ChEBI" id="CHEBI:23378"/>
        <label>1</label>
    </ligand>
</feature>
<dbReference type="PRINTS" id="PR00695">
    <property type="entry name" value="CUNO2RDTASE"/>
</dbReference>
<evidence type="ECO:0000256" key="1">
    <source>
        <dbReference type="ARBA" id="ARBA00010609"/>
    </source>
</evidence>
<feature type="binding site" description="type 1 copper site" evidence="10">
    <location>
        <position position="316"/>
    </location>
    <ligand>
        <name>Cu cation</name>
        <dbReference type="ChEBI" id="CHEBI:23378"/>
        <label>1</label>
    </ligand>
</feature>
<dbReference type="CDD" id="cd04208">
    <property type="entry name" value="CuRO_2_CuNIR"/>
    <property type="match status" value="1"/>
</dbReference>
<dbReference type="InterPro" id="IPR045087">
    <property type="entry name" value="Cu-oxidase_fam"/>
</dbReference>
<dbReference type="Gene3D" id="2.60.40.420">
    <property type="entry name" value="Cupredoxins - blue copper proteins"/>
    <property type="match status" value="2"/>
</dbReference>
<organism evidence="13 14">
    <name type="scientific">Gellertiella hungarica</name>
    <dbReference type="NCBI Taxonomy" id="1572859"/>
    <lineage>
        <taxon>Bacteria</taxon>
        <taxon>Pseudomonadati</taxon>
        <taxon>Pseudomonadota</taxon>
        <taxon>Alphaproteobacteria</taxon>
        <taxon>Hyphomicrobiales</taxon>
        <taxon>Rhizobiaceae</taxon>
        <taxon>Gellertiella</taxon>
    </lineage>
</organism>
<evidence type="ECO:0000256" key="7">
    <source>
        <dbReference type="ARBA" id="ARBA00023002"/>
    </source>
</evidence>
<evidence type="ECO:0000256" key="10">
    <source>
        <dbReference type="PIRSR" id="PIRSR601287-1"/>
    </source>
</evidence>
<feature type="binding site" description="type 1 copper site" evidence="10">
    <location>
        <position position="124"/>
    </location>
    <ligand>
        <name>Cu cation</name>
        <dbReference type="ChEBI" id="CHEBI:23378"/>
        <label>1</label>
    </ligand>
</feature>
<keyword evidence="14" id="KW-1185">Reference proteome</keyword>
<evidence type="ECO:0000256" key="9">
    <source>
        <dbReference type="ARBA" id="ARBA00049340"/>
    </source>
</evidence>
<keyword evidence="8 10" id="KW-0186">Copper</keyword>
<dbReference type="InterPro" id="IPR011707">
    <property type="entry name" value="Cu-oxidase-like_N"/>
</dbReference>
<dbReference type="InterPro" id="IPR008972">
    <property type="entry name" value="Cupredoxin"/>
</dbReference>
<comment type="subunit">
    <text evidence="2 11">Homotrimer.</text>
</comment>
<evidence type="ECO:0000256" key="3">
    <source>
        <dbReference type="ARBA" id="ARBA00011882"/>
    </source>
</evidence>
<gene>
    <name evidence="13" type="ORF">GGR23_004488</name>
</gene>
<proteinExistence type="inferred from homology"/>
<evidence type="ECO:0000256" key="8">
    <source>
        <dbReference type="ARBA" id="ARBA00023008"/>
    </source>
</evidence>
<dbReference type="RefSeq" id="WP_246366041.1">
    <property type="nucleotide sequence ID" value="NZ_JACIEZ010000017.1"/>
</dbReference>
<comment type="catalytic activity">
    <reaction evidence="9 11">
        <text>nitric oxide + Fe(III)-[cytochrome c] + H2O = Fe(II)-[cytochrome c] + nitrite + 2 H(+)</text>
        <dbReference type="Rhea" id="RHEA:15233"/>
        <dbReference type="Rhea" id="RHEA-COMP:10350"/>
        <dbReference type="Rhea" id="RHEA-COMP:14399"/>
        <dbReference type="ChEBI" id="CHEBI:15377"/>
        <dbReference type="ChEBI" id="CHEBI:15378"/>
        <dbReference type="ChEBI" id="CHEBI:16301"/>
        <dbReference type="ChEBI" id="CHEBI:16480"/>
        <dbReference type="ChEBI" id="CHEBI:29033"/>
        <dbReference type="ChEBI" id="CHEBI:29034"/>
        <dbReference type="EC" id="1.7.2.1"/>
    </reaction>
</comment>
<protein>
    <recommendedName>
        <fullName evidence="4 11">Copper-containing nitrite reductase</fullName>
        <ecNumber evidence="3 11">1.7.2.1</ecNumber>
    </recommendedName>
</protein>
<keyword evidence="6" id="KW-0677">Repeat</keyword>
<evidence type="ECO:0000256" key="6">
    <source>
        <dbReference type="ARBA" id="ARBA00022737"/>
    </source>
</evidence>
<feature type="signal peptide" evidence="11">
    <location>
        <begin position="1"/>
        <end position="26"/>
    </location>
</feature>
<dbReference type="Pfam" id="PF07732">
    <property type="entry name" value="Cu-oxidase_3"/>
    <property type="match status" value="1"/>
</dbReference>
<feature type="domain" description="Plastocyanin-like" evidence="12">
    <location>
        <begin position="78"/>
        <end position="182"/>
    </location>
</feature>
<dbReference type="FunFam" id="2.60.40.420:FF:000093">
    <property type="entry name" value="Copper-containing nitrite reductase"/>
    <property type="match status" value="1"/>
</dbReference>
<dbReference type="PANTHER" id="PTHR11709">
    <property type="entry name" value="MULTI-COPPER OXIDASE"/>
    <property type="match status" value="1"/>
</dbReference>
<evidence type="ECO:0000256" key="5">
    <source>
        <dbReference type="ARBA" id="ARBA00022723"/>
    </source>
</evidence>
<dbReference type="SUPFAM" id="SSF49503">
    <property type="entry name" value="Cupredoxins"/>
    <property type="match status" value="2"/>
</dbReference>
<dbReference type="Proteomes" id="UP000528286">
    <property type="component" value="Unassembled WGS sequence"/>
</dbReference>
<sequence>MTRTNFGLLNALTILAVCALGAPAFANGSHQHPAANGTPNAPLDVVRQATDLPPSEERSGNRTIKVMLDTVEVTGRLADGATYQYWTFNRKVPGPFIRARVGDRVDVELMNMKDSSERHSVDFHAATGPGGGVVATDAAPGETKTFSFQATKPGLYVYYCEVPMAAHHIANGMYGLILVEPETGMPPVDREFYVMQGEIYTSKPFGTKGNQVESVEKLLDERPEYYVFNGAANALTGTNALTAKVGEKVRIYFGVGGPNKTSSFHVIGEVFDRVYQLGSLDSPPLTDVQTVTVPPGGATVVDLTMDVPGEYTLVDHALSRAALAWSQSLSFWEKRNLPDRKG</sequence>
<keyword evidence="5 10" id="KW-0479">Metal-binding</keyword>
<dbReference type="GO" id="GO:0005507">
    <property type="term" value="F:copper ion binding"/>
    <property type="evidence" value="ECO:0007669"/>
    <property type="project" value="InterPro"/>
</dbReference>
<accession>A0A7W6J9I9</accession>
<evidence type="ECO:0000313" key="14">
    <source>
        <dbReference type="Proteomes" id="UP000528286"/>
    </source>
</evidence>
<dbReference type="GO" id="GO:0050421">
    <property type="term" value="F:nitrite reductase (NO-forming) activity"/>
    <property type="evidence" value="ECO:0007669"/>
    <property type="project" value="UniProtKB-EC"/>
</dbReference>
<dbReference type="EMBL" id="JACIEZ010000017">
    <property type="protein sequence ID" value="MBB4067257.1"/>
    <property type="molecule type" value="Genomic_DNA"/>
</dbReference>
<keyword evidence="11" id="KW-0732">Signal</keyword>
<evidence type="ECO:0000256" key="11">
    <source>
        <dbReference type="RuleBase" id="RU365025"/>
    </source>
</evidence>
<comment type="cofactor">
    <cofactor evidence="11">
        <name>Cu(+)</name>
        <dbReference type="ChEBI" id="CHEBI:49552"/>
    </cofactor>
    <text evidence="11">Binds 1 Cu(+) ion.</text>
</comment>
<feature type="chain" id="PRO_5031605503" description="Copper-containing nitrite reductase" evidence="11">
    <location>
        <begin position="27"/>
        <end position="342"/>
    </location>
</feature>
<name>A0A7W6J9I9_9HYPH</name>
<dbReference type="EC" id="1.7.2.1" evidence="3 11"/>
<comment type="cofactor">
    <cofactor evidence="11">
        <name>Cu(2+)</name>
        <dbReference type="ChEBI" id="CHEBI:29036"/>
    </cofactor>
    <text evidence="11">Binds 1 Cu(+) ion.</text>
</comment>
<evidence type="ECO:0000313" key="13">
    <source>
        <dbReference type="EMBL" id="MBB4067257.1"/>
    </source>
</evidence>
<reference evidence="13 14" key="1">
    <citation type="submission" date="2020-08" db="EMBL/GenBank/DDBJ databases">
        <title>Genomic Encyclopedia of Type Strains, Phase IV (KMG-IV): sequencing the most valuable type-strain genomes for metagenomic binning, comparative biology and taxonomic classification.</title>
        <authorList>
            <person name="Goeker M."/>
        </authorList>
    </citation>
    <scope>NUCLEOTIDE SEQUENCE [LARGE SCALE GENOMIC DNA]</scope>
    <source>
        <strain evidence="13 14">DSM 29853</strain>
    </source>
</reference>
<dbReference type="PANTHER" id="PTHR11709:SF394">
    <property type="entry name" value="FI03373P-RELATED"/>
    <property type="match status" value="1"/>
</dbReference>
<comment type="similarity">
    <text evidence="1 11">Belongs to the multicopper oxidase family.</text>
</comment>
<dbReference type="AlphaFoldDB" id="A0A7W6J9I9"/>
<dbReference type="InterPro" id="IPR001287">
    <property type="entry name" value="NO2-reductase_Cu"/>
</dbReference>
<feature type="binding site" description="type 2 copper site" evidence="10">
    <location>
        <position position="173"/>
    </location>
    <ligand>
        <name>Cu cation</name>
        <dbReference type="ChEBI" id="CHEBI:23378"/>
        <label>2</label>
    </ligand>
</feature>
<evidence type="ECO:0000256" key="2">
    <source>
        <dbReference type="ARBA" id="ARBA00011233"/>
    </source>
</evidence>
<evidence type="ECO:0000259" key="12">
    <source>
        <dbReference type="Pfam" id="PF07732"/>
    </source>
</evidence>
<keyword evidence="7 11" id="KW-0560">Oxidoreductase</keyword>
<dbReference type="CDD" id="cd11020">
    <property type="entry name" value="CuRO_1_CuNIR"/>
    <property type="match status" value="1"/>
</dbReference>
<evidence type="ECO:0000256" key="4">
    <source>
        <dbReference type="ARBA" id="ARBA00017290"/>
    </source>
</evidence>
<feature type="binding site" description="type 1 copper site" evidence="10">
    <location>
        <position position="160"/>
    </location>
    <ligand>
        <name>Cu cation</name>
        <dbReference type="ChEBI" id="CHEBI:23378"/>
        <label>1</label>
    </ligand>
</feature>
<feature type="binding site" description="type 1 copper site" evidence="10">
    <location>
        <position position="119"/>
    </location>
    <ligand>
        <name>Cu cation</name>
        <dbReference type="ChEBI" id="CHEBI:23378"/>
        <label>1</label>
    </ligand>
</feature>
<dbReference type="NCBIfam" id="TIGR02376">
    <property type="entry name" value="Cu_nitrite_red"/>
    <property type="match status" value="1"/>
</dbReference>